<reference evidence="2 3" key="1">
    <citation type="journal article" date="2012" name="Proc. Natl. Acad. Sci. U.S.A.">
        <title>Comparative genomics of Ceriporiopsis subvermispora and Phanerochaete chrysosporium provide insight into selective ligninolysis.</title>
        <authorList>
            <person name="Fernandez-Fueyo E."/>
            <person name="Ruiz-Duenas F.J."/>
            <person name="Ferreira P."/>
            <person name="Floudas D."/>
            <person name="Hibbett D.S."/>
            <person name="Canessa P."/>
            <person name="Larrondo L.F."/>
            <person name="James T.Y."/>
            <person name="Seelenfreund D."/>
            <person name="Lobos S."/>
            <person name="Polanco R."/>
            <person name="Tello M."/>
            <person name="Honda Y."/>
            <person name="Watanabe T."/>
            <person name="Watanabe T."/>
            <person name="Ryu J.S."/>
            <person name="Kubicek C.P."/>
            <person name="Schmoll M."/>
            <person name="Gaskell J."/>
            <person name="Hammel K.E."/>
            <person name="St John F.J."/>
            <person name="Vanden Wymelenberg A."/>
            <person name="Sabat G."/>
            <person name="Splinter BonDurant S."/>
            <person name="Syed K."/>
            <person name="Yadav J.S."/>
            <person name="Doddapaneni H."/>
            <person name="Subramanian V."/>
            <person name="Lavin J.L."/>
            <person name="Oguiza J.A."/>
            <person name="Perez G."/>
            <person name="Pisabarro A.G."/>
            <person name="Ramirez L."/>
            <person name="Santoyo F."/>
            <person name="Master E."/>
            <person name="Coutinho P.M."/>
            <person name="Henrissat B."/>
            <person name="Lombard V."/>
            <person name="Magnuson J.K."/>
            <person name="Kuees U."/>
            <person name="Hori C."/>
            <person name="Igarashi K."/>
            <person name="Samejima M."/>
            <person name="Held B.W."/>
            <person name="Barry K.W."/>
            <person name="LaButti K.M."/>
            <person name="Lapidus A."/>
            <person name="Lindquist E.A."/>
            <person name="Lucas S.M."/>
            <person name="Riley R."/>
            <person name="Salamov A.A."/>
            <person name="Hoffmeister D."/>
            <person name="Schwenk D."/>
            <person name="Hadar Y."/>
            <person name="Yarden O."/>
            <person name="de Vries R.P."/>
            <person name="Wiebenga A."/>
            <person name="Stenlid J."/>
            <person name="Eastwood D."/>
            <person name="Grigoriev I.V."/>
            <person name="Berka R.M."/>
            <person name="Blanchette R.A."/>
            <person name="Kersten P."/>
            <person name="Martinez A.T."/>
            <person name="Vicuna R."/>
            <person name="Cullen D."/>
        </authorList>
    </citation>
    <scope>NUCLEOTIDE SEQUENCE [LARGE SCALE GENOMIC DNA]</scope>
    <source>
        <strain evidence="2 3">B</strain>
    </source>
</reference>
<evidence type="ECO:0000256" key="1">
    <source>
        <dbReference type="SAM" id="MobiDB-lite"/>
    </source>
</evidence>
<sequence length="355" mass="38292">MFTLSSLIAQAEGGRVQIPNTDIVVEIVERNRTTPSMPKNTHLTEVEPDRPKCVQVDTSRGYYTVDKGSSVIFISRDADGIPTIELVVLRGVAMDSARSGPLYRWLTTVVDTACDVRSDVRPGHGGRMAQAGLNLGPRHARVLGWAVSYKKKLTTQAMVSHDEDVIGATSLVWSLARAQLPGDITGPIQTTLNSLKMPRLATRNVEQGSGYSIEADGNYYTFPMIERAPPEAYVSRGYVAWAHTDPAYCPFALSLCVGRNVCPSEPTLLPDGGANFVDASLHVIVKQDVATLMAFKPDFLHGTTLAHGAINYSITIAFSQRLSDAWEQAGEGFEVKSAPGAGEGNPDTVVTETGE</sequence>
<evidence type="ECO:0000313" key="2">
    <source>
        <dbReference type="EMBL" id="EMD30816.1"/>
    </source>
</evidence>
<protein>
    <submittedName>
        <fullName evidence="2">Uncharacterized protein</fullName>
    </submittedName>
</protein>
<feature type="region of interest" description="Disordered" evidence="1">
    <location>
        <begin position="333"/>
        <end position="355"/>
    </location>
</feature>
<proteinExistence type="predicted"/>
<organism evidence="2 3">
    <name type="scientific">Ceriporiopsis subvermispora (strain B)</name>
    <name type="common">White-rot fungus</name>
    <name type="synonym">Gelatoporia subvermispora</name>
    <dbReference type="NCBI Taxonomy" id="914234"/>
    <lineage>
        <taxon>Eukaryota</taxon>
        <taxon>Fungi</taxon>
        <taxon>Dikarya</taxon>
        <taxon>Basidiomycota</taxon>
        <taxon>Agaricomycotina</taxon>
        <taxon>Agaricomycetes</taxon>
        <taxon>Polyporales</taxon>
        <taxon>Gelatoporiaceae</taxon>
        <taxon>Gelatoporia</taxon>
    </lineage>
</organism>
<gene>
    <name evidence="2" type="ORF">CERSUDRAFT_145806</name>
</gene>
<dbReference type="AlphaFoldDB" id="M2QWC2"/>
<dbReference type="STRING" id="914234.M2QWC2"/>
<accession>M2QWC2</accession>
<name>M2QWC2_CERS8</name>
<dbReference type="OrthoDB" id="2798853at2759"/>
<dbReference type="HOGENOM" id="CLU_780742_0_0_1"/>
<dbReference type="Proteomes" id="UP000016930">
    <property type="component" value="Unassembled WGS sequence"/>
</dbReference>
<keyword evidence="3" id="KW-1185">Reference proteome</keyword>
<dbReference type="EMBL" id="KB445837">
    <property type="protein sequence ID" value="EMD30816.1"/>
    <property type="molecule type" value="Genomic_DNA"/>
</dbReference>
<evidence type="ECO:0000313" key="3">
    <source>
        <dbReference type="Proteomes" id="UP000016930"/>
    </source>
</evidence>